<evidence type="ECO:0000256" key="7">
    <source>
        <dbReference type="SAM" id="Phobius"/>
    </source>
</evidence>
<dbReference type="Pfam" id="PF00156">
    <property type="entry name" value="Pribosyltran"/>
    <property type="match status" value="1"/>
</dbReference>
<dbReference type="Proteomes" id="UP000249134">
    <property type="component" value="Chromosome 1"/>
</dbReference>
<dbReference type="NCBIfam" id="TIGR01744">
    <property type="entry name" value="XPRTase"/>
    <property type="match status" value="1"/>
</dbReference>
<dbReference type="InterPro" id="IPR050118">
    <property type="entry name" value="Pur/Pyrimidine_PRTase"/>
</dbReference>
<evidence type="ECO:0000313" key="9">
    <source>
        <dbReference type="EMBL" id="SQI56630.1"/>
    </source>
</evidence>
<keyword evidence="7" id="KW-0812">Transmembrane</keyword>
<evidence type="ECO:0000256" key="6">
    <source>
        <dbReference type="NCBIfam" id="TIGR01744"/>
    </source>
</evidence>
<dbReference type="HAMAP" id="MF_01184">
    <property type="entry name" value="XPRTase"/>
    <property type="match status" value="1"/>
</dbReference>
<dbReference type="RefSeq" id="WP_066137912.1">
    <property type="nucleotide sequence ID" value="NZ_CBCSGM010000001.1"/>
</dbReference>
<feature type="binding site" evidence="5">
    <location>
        <position position="156"/>
    </location>
    <ligand>
        <name>xanthine</name>
        <dbReference type="ChEBI" id="CHEBI:17712"/>
    </ligand>
</feature>
<dbReference type="GO" id="GO:0032265">
    <property type="term" value="P:XMP salvage"/>
    <property type="evidence" value="ECO:0007669"/>
    <property type="project" value="UniProtKB-UniRule"/>
</dbReference>
<keyword evidence="7" id="KW-1133">Transmembrane helix</keyword>
<evidence type="ECO:0000256" key="4">
    <source>
        <dbReference type="ARBA" id="ARBA00022726"/>
    </source>
</evidence>
<dbReference type="InterPro" id="IPR000836">
    <property type="entry name" value="PRTase_dom"/>
</dbReference>
<comment type="pathway">
    <text evidence="5">Purine metabolism; XMP biosynthesis via salvage pathway; XMP from xanthine: step 1/1.</text>
</comment>
<dbReference type="GO" id="GO:0006166">
    <property type="term" value="P:purine ribonucleoside salvage"/>
    <property type="evidence" value="ECO:0007669"/>
    <property type="project" value="UniProtKB-KW"/>
</dbReference>
<evidence type="ECO:0000256" key="1">
    <source>
        <dbReference type="ARBA" id="ARBA00022490"/>
    </source>
</evidence>
<keyword evidence="7" id="KW-0472">Membrane</keyword>
<feature type="binding site" evidence="5">
    <location>
        <position position="20"/>
    </location>
    <ligand>
        <name>xanthine</name>
        <dbReference type="ChEBI" id="CHEBI:17712"/>
    </ligand>
</feature>
<proteinExistence type="inferred from homology"/>
<evidence type="ECO:0000256" key="5">
    <source>
        <dbReference type="HAMAP-Rule" id="MF_01184"/>
    </source>
</evidence>
<keyword evidence="4 5" id="KW-0660">Purine salvage</keyword>
<evidence type="ECO:0000313" key="10">
    <source>
        <dbReference type="Proteomes" id="UP000249134"/>
    </source>
</evidence>
<feature type="domain" description="Phosphoribosyltransferase" evidence="8">
    <location>
        <begin position="33"/>
        <end position="157"/>
    </location>
</feature>
<feature type="binding site" evidence="5">
    <location>
        <position position="27"/>
    </location>
    <ligand>
        <name>xanthine</name>
        <dbReference type="ChEBI" id="CHEBI:17712"/>
    </ligand>
</feature>
<protein>
    <recommendedName>
        <fullName evidence="5 6">Xanthine phosphoribosyltransferase</fullName>
        <shortName evidence="5">XPRTase</shortName>
        <ecNumber evidence="5 6">2.4.2.22</ecNumber>
    </recommendedName>
</protein>
<dbReference type="SUPFAM" id="SSF53271">
    <property type="entry name" value="PRTase-like"/>
    <property type="match status" value="1"/>
</dbReference>
<comment type="catalytic activity">
    <reaction evidence="5">
        <text>XMP + diphosphate = xanthine + 5-phospho-alpha-D-ribose 1-diphosphate</text>
        <dbReference type="Rhea" id="RHEA:10800"/>
        <dbReference type="ChEBI" id="CHEBI:17712"/>
        <dbReference type="ChEBI" id="CHEBI:33019"/>
        <dbReference type="ChEBI" id="CHEBI:57464"/>
        <dbReference type="ChEBI" id="CHEBI:58017"/>
        <dbReference type="EC" id="2.4.2.22"/>
    </reaction>
</comment>
<dbReference type="PANTHER" id="PTHR43864:SF1">
    <property type="entry name" value="XANTHINE PHOSPHORIBOSYLTRANSFERASE"/>
    <property type="match status" value="1"/>
</dbReference>
<sequence length="195" mass="21276">MKELKEKIINEGSVLSDTVLKVDSFLNHQLDPELMKLAGEEIAARFKDTGITKILTIESSGIAPAFMAGLTLGVPVIFARKRKSLTLNNHLYVAEVTSFTKKETNEICVSKDFIHADDKLLVIDDFLANGQAVLGLMDIIDQAGASSVGVGIVIEKGFQDGGRMLREKGIRVESLAILKSLENGTVSFLEEELVR</sequence>
<accession>A0A2X4WG91</accession>
<dbReference type="STRING" id="1348624.GCA_001591545_01056"/>
<dbReference type="Gene3D" id="3.40.50.2020">
    <property type="match status" value="1"/>
</dbReference>
<evidence type="ECO:0000259" key="8">
    <source>
        <dbReference type="Pfam" id="PF00156"/>
    </source>
</evidence>
<comment type="subunit">
    <text evidence="5">Homodimer.</text>
</comment>
<comment type="subcellular location">
    <subcellularLocation>
        <location evidence="5">Cytoplasm</location>
    </subcellularLocation>
</comment>
<evidence type="ECO:0000256" key="3">
    <source>
        <dbReference type="ARBA" id="ARBA00022679"/>
    </source>
</evidence>
<dbReference type="AlphaFoldDB" id="A0A2X4WG91"/>
<dbReference type="UniPathway" id="UPA00602">
    <property type="reaction ID" value="UER00658"/>
</dbReference>
<dbReference type="CDD" id="cd06223">
    <property type="entry name" value="PRTases_typeI"/>
    <property type="match status" value="1"/>
</dbReference>
<dbReference type="GO" id="GO:0046110">
    <property type="term" value="P:xanthine metabolic process"/>
    <property type="evidence" value="ECO:0007669"/>
    <property type="project" value="UniProtKB-UniRule"/>
</dbReference>
<organism evidence="9 10">
    <name type="scientific">Lederbergia lenta</name>
    <name type="common">Bacillus lentus</name>
    <dbReference type="NCBI Taxonomy" id="1467"/>
    <lineage>
        <taxon>Bacteria</taxon>
        <taxon>Bacillati</taxon>
        <taxon>Bacillota</taxon>
        <taxon>Bacilli</taxon>
        <taxon>Bacillales</taxon>
        <taxon>Bacillaceae</taxon>
        <taxon>Lederbergia</taxon>
    </lineage>
</organism>
<dbReference type="InterPro" id="IPR010079">
    <property type="entry name" value="Xanthine_PRibTrfase"/>
</dbReference>
<evidence type="ECO:0000256" key="2">
    <source>
        <dbReference type="ARBA" id="ARBA00022676"/>
    </source>
</evidence>
<dbReference type="GO" id="GO:0000310">
    <property type="term" value="F:xanthine phosphoribosyltransferase activity"/>
    <property type="evidence" value="ECO:0007669"/>
    <property type="project" value="UniProtKB-UniRule"/>
</dbReference>
<dbReference type="KEGG" id="blen:NCTC4824_01990"/>
<keyword evidence="10" id="KW-1185">Reference proteome</keyword>
<dbReference type="InterPro" id="IPR029057">
    <property type="entry name" value="PRTase-like"/>
</dbReference>
<comment type="similarity">
    <text evidence="5">Belongs to the purine/pyrimidine phosphoribosyltransferase family. Xpt subfamily.</text>
</comment>
<gene>
    <name evidence="5 9" type="primary">xpt</name>
    <name evidence="9" type="ORF">NCTC4824_01990</name>
</gene>
<dbReference type="GO" id="GO:0005737">
    <property type="term" value="C:cytoplasm"/>
    <property type="evidence" value="ECO:0007669"/>
    <property type="project" value="UniProtKB-SubCell"/>
</dbReference>
<dbReference type="NCBIfam" id="NF006671">
    <property type="entry name" value="PRK09219.1"/>
    <property type="match status" value="1"/>
</dbReference>
<dbReference type="PANTHER" id="PTHR43864">
    <property type="entry name" value="HYPOXANTHINE/GUANINE PHOSPHORIBOSYLTRANSFERASE"/>
    <property type="match status" value="1"/>
</dbReference>
<dbReference type="EC" id="2.4.2.22" evidence="5 6"/>
<comment type="function">
    <text evidence="5">Converts the preformed base xanthine, a product of nucleic acid breakdown, to xanthosine 5'-monophosphate (XMP), so it can be reused for RNA or DNA synthesis.</text>
</comment>
<keyword evidence="3 5" id="KW-0808">Transferase</keyword>
<reference evidence="9 10" key="1">
    <citation type="submission" date="2018-06" db="EMBL/GenBank/DDBJ databases">
        <authorList>
            <consortium name="Pathogen Informatics"/>
            <person name="Doyle S."/>
        </authorList>
    </citation>
    <scope>NUCLEOTIDE SEQUENCE [LARGE SCALE GENOMIC DNA]</scope>
    <source>
        <strain evidence="9 10">NCTC4824</strain>
    </source>
</reference>
<keyword evidence="2 5" id="KW-0328">Glycosyltransferase</keyword>
<keyword evidence="1 5" id="KW-0963">Cytoplasm</keyword>
<feature type="transmembrane region" description="Helical" evidence="7">
    <location>
        <begin position="61"/>
        <end position="79"/>
    </location>
</feature>
<feature type="binding site" evidence="5">
    <location>
        <begin position="128"/>
        <end position="132"/>
    </location>
    <ligand>
        <name>5-phospho-alpha-D-ribose 1-diphosphate</name>
        <dbReference type="ChEBI" id="CHEBI:58017"/>
    </ligand>
</feature>
<name>A0A2X4WG91_LEDLE</name>
<dbReference type="EMBL" id="LS483476">
    <property type="protein sequence ID" value="SQI56630.1"/>
    <property type="molecule type" value="Genomic_DNA"/>
</dbReference>